<evidence type="ECO:0000256" key="4">
    <source>
        <dbReference type="ARBA" id="ARBA00022801"/>
    </source>
</evidence>
<dbReference type="Gene3D" id="3.40.50.1580">
    <property type="entry name" value="Nucleoside phosphorylase domain"/>
    <property type="match status" value="1"/>
</dbReference>
<evidence type="ECO:0000256" key="1">
    <source>
        <dbReference type="ARBA" id="ARBA00004945"/>
    </source>
</evidence>
<accession>A0ABT7HL08</accession>
<protein>
    <recommendedName>
        <fullName evidence="2">adenosylhomocysteine nucleosidase</fullName>
        <ecNumber evidence="2">3.2.2.9</ecNumber>
    </recommendedName>
</protein>
<evidence type="ECO:0000259" key="6">
    <source>
        <dbReference type="Pfam" id="PF01048"/>
    </source>
</evidence>
<dbReference type="NCBIfam" id="NF004079">
    <property type="entry name" value="PRK05584.1"/>
    <property type="match status" value="1"/>
</dbReference>
<evidence type="ECO:0000256" key="2">
    <source>
        <dbReference type="ARBA" id="ARBA00011974"/>
    </source>
</evidence>
<dbReference type="InterPro" id="IPR010049">
    <property type="entry name" value="MTA_SAH_Nsdase"/>
</dbReference>
<comment type="caution">
    <text evidence="7">The sequence shown here is derived from an EMBL/GenBank/DDBJ whole genome shotgun (WGS) entry which is preliminary data.</text>
</comment>
<comment type="pathway">
    <text evidence="1">Amino-acid biosynthesis; L-methionine biosynthesis via salvage pathway; S-methyl-5-thio-alpha-D-ribose 1-phosphate from S-methyl-5'-thioadenosine (hydrolase route): step 1/2.</text>
</comment>
<evidence type="ECO:0000256" key="3">
    <source>
        <dbReference type="ARBA" id="ARBA00022605"/>
    </source>
</evidence>
<dbReference type="InterPro" id="IPR035994">
    <property type="entry name" value="Nucleoside_phosphorylase_sf"/>
</dbReference>
<keyword evidence="3" id="KW-0028">Amino-acid biosynthesis</keyword>
<evidence type="ECO:0000256" key="5">
    <source>
        <dbReference type="ARBA" id="ARBA00023167"/>
    </source>
</evidence>
<dbReference type="PANTHER" id="PTHR46832:SF1">
    <property type="entry name" value="5'-METHYLTHIOADENOSINE_S-ADENOSYLHOMOCYSTEINE NUCLEOSIDASE"/>
    <property type="match status" value="1"/>
</dbReference>
<sequence length="228" mass="25688">MIGIIGAMNEEISVILKELKDIEEIYKYNIKFYKGFYKNKEIVVVESGVGMVNASTIATLLISIFDIELLLFSGVAGGLKEGIKVGDVVIGTSFVEYMYDLSKIDNKYVKGQIAGTKKRDISACDKLLNFVKKLNLENIYYGRIISGDTFVADMKIKEELIKEFNPFAVDMESAAVAHTCVKLGIDYLIIRSISDAYKGTYVEYEKFLNYACNNSKNIIFNILERLIK</sequence>
<keyword evidence="4 7" id="KW-0378">Hydrolase</keyword>
<name>A0ABT7HL08_9FUSO</name>
<reference evidence="7 8" key="1">
    <citation type="submission" date="2023-06" db="EMBL/GenBank/DDBJ databases">
        <title>Antibody response to the Sneathia vaginalis cytopathogenic toxin A during pregnancy.</title>
        <authorList>
            <person name="Mccoy Z.T."/>
            <person name="Serrano M.G."/>
            <person name="Spaine K."/>
            <person name="Edwards D.J."/>
            <person name="Buck G.A."/>
            <person name="Jefferson K."/>
        </authorList>
    </citation>
    <scope>NUCLEOTIDE SEQUENCE [LARGE SCALE GENOMIC DNA]</scope>
    <source>
        <strain evidence="7 8">CCUG 42621</strain>
    </source>
</reference>
<dbReference type="SUPFAM" id="SSF53167">
    <property type="entry name" value="Purine and uridine phosphorylases"/>
    <property type="match status" value="1"/>
</dbReference>
<dbReference type="CDD" id="cd09008">
    <property type="entry name" value="MTAN"/>
    <property type="match status" value="1"/>
</dbReference>
<keyword evidence="5" id="KW-0486">Methionine biosynthesis</keyword>
<dbReference type="Proteomes" id="UP001225134">
    <property type="component" value="Unassembled WGS sequence"/>
</dbReference>
<dbReference type="Pfam" id="PF01048">
    <property type="entry name" value="PNP_UDP_1"/>
    <property type="match status" value="1"/>
</dbReference>
<evidence type="ECO:0000313" key="8">
    <source>
        <dbReference type="Proteomes" id="UP001225134"/>
    </source>
</evidence>
<keyword evidence="7" id="KW-0326">Glycosidase</keyword>
<organism evidence="7 8">
    <name type="scientific">Sneathia sanguinegens</name>
    <dbReference type="NCBI Taxonomy" id="40543"/>
    <lineage>
        <taxon>Bacteria</taxon>
        <taxon>Fusobacteriati</taxon>
        <taxon>Fusobacteriota</taxon>
        <taxon>Fusobacteriia</taxon>
        <taxon>Fusobacteriales</taxon>
        <taxon>Leptotrichiaceae</taxon>
        <taxon>Sneathia</taxon>
    </lineage>
</organism>
<dbReference type="InterPro" id="IPR000845">
    <property type="entry name" value="Nucleoside_phosphorylase_d"/>
</dbReference>
<dbReference type="EC" id="3.2.2.9" evidence="2"/>
<feature type="domain" description="Nucleoside phosphorylase" evidence="6">
    <location>
        <begin position="2"/>
        <end position="223"/>
    </location>
</feature>
<dbReference type="NCBIfam" id="TIGR01704">
    <property type="entry name" value="MTA_SAH-Nsdase"/>
    <property type="match status" value="1"/>
</dbReference>
<dbReference type="RefSeq" id="WP_277284136.1">
    <property type="nucleotide sequence ID" value="NZ_CAMYCH010000004.1"/>
</dbReference>
<dbReference type="GO" id="GO:0008782">
    <property type="term" value="F:adenosylhomocysteine nucleosidase activity"/>
    <property type="evidence" value="ECO:0007669"/>
    <property type="project" value="UniProtKB-EC"/>
</dbReference>
<gene>
    <name evidence="7" type="ORF">QQA45_07005</name>
</gene>
<evidence type="ECO:0000313" key="7">
    <source>
        <dbReference type="EMBL" id="MDK9581227.1"/>
    </source>
</evidence>
<keyword evidence="8" id="KW-1185">Reference proteome</keyword>
<dbReference type="PANTHER" id="PTHR46832">
    <property type="entry name" value="5'-METHYLTHIOADENOSINE/S-ADENOSYLHOMOCYSTEINE NUCLEOSIDASE"/>
    <property type="match status" value="1"/>
</dbReference>
<proteinExistence type="predicted"/>
<dbReference type="EMBL" id="JASSPP010000017">
    <property type="protein sequence ID" value="MDK9581227.1"/>
    <property type="molecule type" value="Genomic_DNA"/>
</dbReference>